<evidence type="ECO:0000313" key="1">
    <source>
        <dbReference type="EMBL" id="AHC40498.1"/>
    </source>
</evidence>
<gene>
    <name evidence="1" type="ORF">OVS_03830</name>
</gene>
<evidence type="ECO:0008006" key="3">
    <source>
        <dbReference type="Google" id="ProtNLM"/>
    </source>
</evidence>
<organism evidence="1 2">
    <name type="scientific">Mycoplasma ovis str. Michigan</name>
    <dbReference type="NCBI Taxonomy" id="1415773"/>
    <lineage>
        <taxon>Bacteria</taxon>
        <taxon>Bacillati</taxon>
        <taxon>Mycoplasmatota</taxon>
        <taxon>Mollicutes</taxon>
        <taxon>Mycoplasmataceae</taxon>
        <taxon>Mycoplasma</taxon>
    </lineage>
</organism>
<dbReference type="EMBL" id="CP006935">
    <property type="protein sequence ID" value="AHC40498.1"/>
    <property type="molecule type" value="Genomic_DNA"/>
</dbReference>
<sequence>MAISRLGRHLLIALGLGGVVSGITATAISFSPAGGAVASSKEVTYETKTCYSLFSSVADGGFMYVCPPPQEKDNPLFWLEWWGKEWQRRDMMQVKSITTSKQERKLTVTITPNNGTGTKEINMNIGGINTWDVILGFDSDKLTQLDNQDLSTICKFETATGGSHRPKLTCGDYKQELKVIKTIKIPQTQAK</sequence>
<proteinExistence type="predicted"/>
<dbReference type="RefSeq" id="WP_024071524.1">
    <property type="nucleotide sequence ID" value="NC_023062.1"/>
</dbReference>
<protein>
    <recommendedName>
        <fullName evidence="3">Secreted protein</fullName>
    </recommendedName>
</protein>
<dbReference type="Proteomes" id="UP000018745">
    <property type="component" value="Chromosome"/>
</dbReference>
<evidence type="ECO:0000313" key="2">
    <source>
        <dbReference type="Proteomes" id="UP000018745"/>
    </source>
</evidence>
<reference evidence="1 2" key="1">
    <citation type="journal article" date="2014" name="Genome Announc.">
        <title>Complete Genome Sequence of Mycoplasma ovis Strain Michigan, a Hemoplasma of Sheep with Two Distinct 16S rRNA Genes.</title>
        <authorList>
            <person name="Deshuillers P.L."/>
            <person name="Santos A.P."/>
            <person name="do Nascimento N.C."/>
            <person name="Hampel J.A."/>
            <person name="Bergin I.L."/>
            <person name="Dyson M.C."/>
            <person name="Messick J.B."/>
        </authorList>
    </citation>
    <scope>NUCLEOTIDE SEQUENCE [LARGE SCALE GENOMIC DNA]</scope>
    <source>
        <strain evidence="1 2">Michigan</strain>
    </source>
</reference>
<keyword evidence="2" id="KW-1185">Reference proteome</keyword>
<accession>A0ABN4BM45</accession>
<name>A0ABN4BM45_9MOLU</name>